<dbReference type="InterPro" id="IPR050328">
    <property type="entry name" value="Dev_Immune_Receptor"/>
</dbReference>
<gene>
    <name evidence="8" type="ORF">C9383_08450</name>
    <name evidence="7" type="ORF">F7R03_26950</name>
    <name evidence="9" type="ORF">SAMN04490198_3391</name>
</gene>
<organism evidence="9 10">
    <name type="scientific">Pseudomonas palleroniana</name>
    <dbReference type="NCBI Taxonomy" id="191390"/>
    <lineage>
        <taxon>Bacteria</taxon>
        <taxon>Pseudomonadati</taxon>
        <taxon>Pseudomonadota</taxon>
        <taxon>Gammaproteobacteria</taxon>
        <taxon>Pseudomonadales</taxon>
        <taxon>Pseudomonadaceae</taxon>
        <taxon>Pseudomonas</taxon>
    </lineage>
</organism>
<dbReference type="InterPro" id="IPR003591">
    <property type="entry name" value="Leu-rich_rpt_typical-subtyp"/>
</dbReference>
<feature type="domain" description="Dermonecrotic toxin N-terminal" evidence="6">
    <location>
        <begin position="71"/>
        <end position="335"/>
    </location>
</feature>
<dbReference type="InterPro" id="IPR032675">
    <property type="entry name" value="LRR_dom_sf"/>
</dbReference>
<name>A0A1H5MK71_9PSED</name>
<dbReference type="SUPFAM" id="SSF52058">
    <property type="entry name" value="L domain-like"/>
    <property type="match status" value="2"/>
</dbReference>
<dbReference type="RefSeq" id="WP_107338861.1">
    <property type="nucleotide sequence ID" value="NZ_FNUA01000002.1"/>
</dbReference>
<evidence type="ECO:0000256" key="4">
    <source>
        <dbReference type="SAM" id="Coils"/>
    </source>
</evidence>
<sequence length="1957" mass="219205">MSTPPESHYERLKNAMPQWLGQASAAKHQALRQAKPHLGKPLQAATARQQALFKQATAHHWRAQNTVDDALKNLQDLKTYARPLLQNLLRQRFALNLDVDEVFIRLYIPLTIPWFAIRSGAARTWTVSLLDAALHNFDYKEADAGFYEPDSTFISRPSATGQFTTLPHIRNVMSINAFVRLCRELNLGATYAHHLRNALGLNTPSAGNSLALKVDTSQRAALRAALQLADIRGDIKPDFAQVISAMLEGAPRLSLGQLPVLCHTFTLLQTPLCGILLFAPDLEQARSSQRIVAYVPDDPQHPLKEYTSPLEFKRELTRQLRNEDYQLFFSRFVPHERLGVFFSGLSQRLSSINWHPPEPGGKHGMWRKEPTLDPKLQFVATPIPDEPWRYLYRQKLNKILNDARSQAVSTANADSQARWALWDSFVDIASTILNVALLVVTPFIPGLGELMMGYMAYQLLTDVFEGVIDWAEGLTDEALTHLVNVVQSIAQLGVFAAGSSLAGIAMDKLLSAEQRAFIERFKPVSLADRSQRYWQPDLGPYQQHLDIAPTLSTDEKGLYRVRGESVLPLEGRHYKVEPADDGHYAIKHPTRADAYRPRLRHNGSGAWHTELEQPLTWDRKTLLRRLGPIAQGLSETDCEQALRISGVSEDTLRKMHHNSEPIPPMLEDTLVRLRIDREIQQLIQRLRSDDPAQYNAIDPQEQLHLMTSFGYWPKDKTLQLLNARNEVVWQMGESDQPLVQIHEAQLQKGDWLKTVLQALSPEELSRQFGEPTGDPQLSLEARTRHLRKALADIAERKRASLFESRYGPSQTVGDPAAQRILDTSPDLPASVAHHLLRQASGAELAQLDARRVPPRLADLARAALDEVRVTRAYEGQQLDSVPTIDSDRLALNALRLLPGWSDQVRLVVRHDSPRGSIWNEVGVEDAPLRRTLVRRDNGRYVAYDDDTALCAETDLYSAILHALPDRQREALGIQIDQGAELQQRLRRHPLARNEVRRVLASGAPKEPSTDTLKHLGSDDGYRAHTPSPNAPLLYPRARALYPALSDEQIGALLEHLQRQPGGASVRLTALTEEYQQLETELHNWQQTVPTEHPQTGAALTPREQAYERQNRQRIAQLLKRCWRRGTELDDYFEDPSRDGYMLRLDFPIIGELPTLSANFEHVSLLSINGNEGTQGVTAFINQFPRLRHLEVKDIPMDDLPPQLSSLPHLNTLGLSNCNITLTPASHARLASMSHLQTLSLNGNPLGLTPSVEAMPELVALDLADTGIDRLPPGLLTRPELQAALLNGNQIRDVPAALFELPPEVSVHYDLSDNPLSRANLEQVKEYYQRHGTFWEVDAMPVDLQDTQRLYPSMDKDEATRFIYSLPGDIEAGKRELARLAGELETLQQELGAWSQAPDLTSLELARRMALHVQLEKAWRREPAQETRHVRTLKISQTLAGELPRLSARFKHIGSLIMHGNGGPMDVGEFLESFPALDILDIEHATLEDIPPRIFELQKLTFLGLPDCSLKLSDTSRAALQNMNRLEYLDLSQNPNLGQLPEFKAMPALSSVLLKNVGLTQVPSELLVDVPRSAVNLSDNQITEMPAAAFTLRAEAASAFDLSGNPLSKVTLEQIKRYCQRTQEAFNATAPEAERVRLQRLYPTLVESEADRFIFRLPGDMDAITPTLARLEAEYAQLNTDLDQWVLDVPQRHPVDNSPLDDAARAHQQLLRDNFKMLVEQAWRRESAEDEESLVDEFTHSLLLDTPVMGELPSLSARFEHVSWFELTGNGTTTQVDGTLRCFPALQTLALSQCPVGSLPEPIFSMPKLASLELTQCGIRLTPLSARSFNDLAALEFVDMSDNPLGETPDVSSLHNLSSLHLRNAGLKAMPEGVFQLKALHTLDLSGNQIEDIGAGLLETDTVFHEDSDLSNNPLSAQSLAYLREYYQRTGIDFNVPQATLDETGAPLSPAQPRPQEE</sequence>
<accession>A0A1H5MK71</accession>
<keyword evidence="1" id="KW-0433">Leucine-rich repeat</keyword>
<feature type="region of interest" description="Disordered" evidence="5">
    <location>
        <begin position="997"/>
        <end position="1032"/>
    </location>
</feature>
<evidence type="ECO:0000256" key="3">
    <source>
        <dbReference type="ARBA" id="ARBA00022737"/>
    </source>
</evidence>
<keyword evidence="3" id="KW-0677">Repeat</keyword>
<evidence type="ECO:0000313" key="7">
    <source>
        <dbReference type="EMBL" id="KAB0563425.1"/>
    </source>
</evidence>
<evidence type="ECO:0000313" key="8">
    <source>
        <dbReference type="EMBL" id="PTC28920.1"/>
    </source>
</evidence>
<feature type="compositionally biased region" description="Basic and acidic residues" evidence="5">
    <location>
        <begin position="1007"/>
        <end position="1022"/>
    </location>
</feature>
<evidence type="ECO:0000256" key="1">
    <source>
        <dbReference type="ARBA" id="ARBA00022614"/>
    </source>
</evidence>
<dbReference type="Proteomes" id="UP000423257">
    <property type="component" value="Unassembled WGS sequence"/>
</dbReference>
<dbReference type="PANTHER" id="PTHR24373">
    <property type="entry name" value="SLIT RELATED LEUCINE-RICH REPEAT NEURONAL PROTEIN"/>
    <property type="match status" value="1"/>
</dbReference>
<dbReference type="PROSITE" id="PS51450">
    <property type="entry name" value="LRR"/>
    <property type="match status" value="1"/>
</dbReference>
<proteinExistence type="predicted"/>
<feature type="coiled-coil region" evidence="4">
    <location>
        <begin position="1369"/>
        <end position="1396"/>
    </location>
</feature>
<dbReference type="SMART" id="SM00369">
    <property type="entry name" value="LRR_TYP"/>
    <property type="match status" value="7"/>
</dbReference>
<protein>
    <submittedName>
        <fullName evidence="7">Leucine-rich repeat domain-containing protein</fullName>
    </submittedName>
</protein>
<dbReference type="PANTHER" id="PTHR24373:SF392">
    <property type="entry name" value="NEPHROCAN"/>
    <property type="match status" value="1"/>
</dbReference>
<reference evidence="9 10" key="1">
    <citation type="submission" date="2016-10" db="EMBL/GenBank/DDBJ databases">
        <authorList>
            <person name="de Groot N.N."/>
        </authorList>
    </citation>
    <scope>NUCLEOTIDE SEQUENCE [LARGE SCALE GENOMIC DNA]</scope>
    <source>
        <strain evidence="9 10">BS3265</strain>
    </source>
</reference>
<reference evidence="8 11" key="2">
    <citation type="submission" date="2018-03" db="EMBL/GenBank/DDBJ databases">
        <title>Draft genome sequence of the type strain of Pseudomonas palleroniana LMG 23076, isolated from rice in Cameroon.</title>
        <authorList>
            <person name="Tambong J.T."/>
        </authorList>
    </citation>
    <scope>NUCLEOTIDE SEQUENCE [LARGE SCALE GENOMIC DNA]</scope>
    <source>
        <strain evidence="8 11">LMG 23076</strain>
    </source>
</reference>
<dbReference type="Gene3D" id="3.80.10.10">
    <property type="entry name" value="Ribonuclease Inhibitor"/>
    <property type="match status" value="3"/>
</dbReference>
<reference evidence="7 12" key="3">
    <citation type="submission" date="2019-09" db="EMBL/GenBank/DDBJ databases">
        <title>Draft genome sequences of 48 bacterial type strains from the CCUG.</title>
        <authorList>
            <person name="Tunovic T."/>
            <person name="Pineiro-Iglesias B."/>
            <person name="Unosson C."/>
            <person name="Inganas E."/>
            <person name="Ohlen M."/>
            <person name="Cardew S."/>
            <person name="Jensie-Markopoulos S."/>
            <person name="Salva-Serra F."/>
            <person name="Jaen-Luchoro D."/>
            <person name="Karlsson R."/>
            <person name="Svensson-Stadler L."/>
            <person name="Chun J."/>
            <person name="Moore E."/>
        </authorList>
    </citation>
    <scope>NUCLEOTIDE SEQUENCE [LARGE SCALE GENOMIC DNA]</scope>
    <source>
        <strain evidence="7 12">CCUG 51524</strain>
    </source>
</reference>
<evidence type="ECO:0000256" key="2">
    <source>
        <dbReference type="ARBA" id="ARBA00022729"/>
    </source>
</evidence>
<evidence type="ECO:0000313" key="9">
    <source>
        <dbReference type="EMBL" id="SEE89603.1"/>
    </source>
</evidence>
<keyword evidence="4" id="KW-0175">Coiled coil</keyword>
<evidence type="ECO:0000256" key="5">
    <source>
        <dbReference type="SAM" id="MobiDB-lite"/>
    </source>
</evidence>
<dbReference type="EMBL" id="PYWX01000028">
    <property type="protein sequence ID" value="PTC28920.1"/>
    <property type="molecule type" value="Genomic_DNA"/>
</dbReference>
<dbReference type="EMBL" id="FNUA01000002">
    <property type="protein sequence ID" value="SEE89603.1"/>
    <property type="molecule type" value="Genomic_DNA"/>
</dbReference>
<dbReference type="Pfam" id="PF20178">
    <property type="entry name" value="ToxA_N"/>
    <property type="match status" value="1"/>
</dbReference>
<keyword evidence="2" id="KW-0732">Signal</keyword>
<evidence type="ECO:0000313" key="11">
    <source>
        <dbReference type="Proteomes" id="UP000240476"/>
    </source>
</evidence>
<dbReference type="Proteomes" id="UP000240476">
    <property type="component" value="Unassembled WGS sequence"/>
</dbReference>
<dbReference type="EMBL" id="VZPQ01000029">
    <property type="protein sequence ID" value="KAB0563425.1"/>
    <property type="molecule type" value="Genomic_DNA"/>
</dbReference>
<evidence type="ECO:0000259" key="6">
    <source>
        <dbReference type="Pfam" id="PF20178"/>
    </source>
</evidence>
<dbReference type="Proteomes" id="UP000199129">
    <property type="component" value="Unassembled WGS sequence"/>
</dbReference>
<dbReference type="InterPro" id="IPR001611">
    <property type="entry name" value="Leu-rich_rpt"/>
</dbReference>
<keyword evidence="11" id="KW-1185">Reference proteome</keyword>
<evidence type="ECO:0000313" key="10">
    <source>
        <dbReference type="Proteomes" id="UP000199129"/>
    </source>
</evidence>
<dbReference type="InterPro" id="IPR046673">
    <property type="entry name" value="ToxA_N"/>
</dbReference>
<evidence type="ECO:0000313" key="12">
    <source>
        <dbReference type="Proteomes" id="UP000423257"/>
    </source>
</evidence>